<dbReference type="Proteomes" id="UP001461498">
    <property type="component" value="Unassembled WGS sequence"/>
</dbReference>
<gene>
    <name evidence="1" type="ORF">O3M35_002078</name>
</gene>
<organism evidence="1 2">
    <name type="scientific">Rhynocoris fuscipes</name>
    <dbReference type="NCBI Taxonomy" id="488301"/>
    <lineage>
        <taxon>Eukaryota</taxon>
        <taxon>Metazoa</taxon>
        <taxon>Ecdysozoa</taxon>
        <taxon>Arthropoda</taxon>
        <taxon>Hexapoda</taxon>
        <taxon>Insecta</taxon>
        <taxon>Pterygota</taxon>
        <taxon>Neoptera</taxon>
        <taxon>Paraneoptera</taxon>
        <taxon>Hemiptera</taxon>
        <taxon>Heteroptera</taxon>
        <taxon>Panheteroptera</taxon>
        <taxon>Cimicomorpha</taxon>
        <taxon>Reduviidae</taxon>
        <taxon>Harpactorinae</taxon>
        <taxon>Harpactorini</taxon>
        <taxon>Rhynocoris</taxon>
    </lineage>
</organism>
<dbReference type="AlphaFoldDB" id="A0AAW1CQP9"/>
<sequence length="67" mass="8052">MNIIRLRSNHEVCVRHTYIRLISEIHPIAVCVMSKTTNRHITMTCSKYTEERNKAFDVLLRRNYIFD</sequence>
<evidence type="ECO:0000313" key="1">
    <source>
        <dbReference type="EMBL" id="KAK9500914.1"/>
    </source>
</evidence>
<comment type="caution">
    <text evidence="1">The sequence shown here is derived from an EMBL/GenBank/DDBJ whole genome shotgun (WGS) entry which is preliminary data.</text>
</comment>
<name>A0AAW1CQP9_9HEMI</name>
<accession>A0AAW1CQP9</accession>
<keyword evidence="2" id="KW-1185">Reference proteome</keyword>
<protein>
    <submittedName>
        <fullName evidence="1">Uncharacterized protein</fullName>
    </submittedName>
</protein>
<dbReference type="EMBL" id="JAPXFL010000010">
    <property type="protein sequence ID" value="KAK9500914.1"/>
    <property type="molecule type" value="Genomic_DNA"/>
</dbReference>
<proteinExistence type="predicted"/>
<reference evidence="1 2" key="1">
    <citation type="submission" date="2022-12" db="EMBL/GenBank/DDBJ databases">
        <title>Chromosome-level genome assembly of true bugs.</title>
        <authorList>
            <person name="Ma L."/>
            <person name="Li H."/>
        </authorList>
    </citation>
    <scope>NUCLEOTIDE SEQUENCE [LARGE SCALE GENOMIC DNA]</scope>
    <source>
        <strain evidence="1">Lab_2022b</strain>
    </source>
</reference>
<evidence type="ECO:0000313" key="2">
    <source>
        <dbReference type="Proteomes" id="UP001461498"/>
    </source>
</evidence>